<feature type="domain" description="Tripartite ATP-independent periplasmic transporters DctQ component" evidence="10">
    <location>
        <begin position="40"/>
        <end position="176"/>
    </location>
</feature>
<evidence type="ECO:0000256" key="4">
    <source>
        <dbReference type="ARBA" id="ARBA00022519"/>
    </source>
</evidence>
<feature type="transmembrane region" description="Helical" evidence="9">
    <location>
        <begin position="103"/>
        <end position="124"/>
    </location>
</feature>
<comment type="subcellular location">
    <subcellularLocation>
        <location evidence="1 9">Cell inner membrane</location>
        <topology evidence="1 9">Multi-pass membrane protein</topology>
    </subcellularLocation>
</comment>
<evidence type="ECO:0000256" key="3">
    <source>
        <dbReference type="ARBA" id="ARBA00022475"/>
    </source>
</evidence>
<feature type="transmembrane region" description="Helical" evidence="9">
    <location>
        <begin position="151"/>
        <end position="172"/>
    </location>
</feature>
<accession>A0A6B0Y5B2</accession>
<dbReference type="GO" id="GO:0005886">
    <property type="term" value="C:plasma membrane"/>
    <property type="evidence" value="ECO:0007669"/>
    <property type="project" value="UniProtKB-SubCell"/>
</dbReference>
<dbReference type="PANTHER" id="PTHR35011">
    <property type="entry name" value="2,3-DIKETO-L-GULONATE TRAP TRANSPORTER SMALL PERMEASE PROTEIN YIAM"/>
    <property type="match status" value="1"/>
</dbReference>
<evidence type="ECO:0000256" key="5">
    <source>
        <dbReference type="ARBA" id="ARBA00022692"/>
    </source>
</evidence>
<gene>
    <name evidence="11" type="ORF">F4Y60_09505</name>
</gene>
<dbReference type="GO" id="GO:0015740">
    <property type="term" value="P:C4-dicarboxylate transport"/>
    <property type="evidence" value="ECO:0007669"/>
    <property type="project" value="TreeGrafter"/>
</dbReference>
<evidence type="ECO:0000256" key="2">
    <source>
        <dbReference type="ARBA" id="ARBA00022448"/>
    </source>
</evidence>
<feature type="transmembrane region" description="Helical" evidence="9">
    <location>
        <begin position="64"/>
        <end position="82"/>
    </location>
</feature>
<evidence type="ECO:0000256" key="8">
    <source>
        <dbReference type="ARBA" id="ARBA00038436"/>
    </source>
</evidence>
<reference evidence="11" key="1">
    <citation type="submission" date="2019-09" db="EMBL/GenBank/DDBJ databases">
        <title>Characterisation of the sponge microbiome using genome-centric metagenomics.</title>
        <authorList>
            <person name="Engelberts J.P."/>
            <person name="Robbins S.J."/>
            <person name="De Goeij J.M."/>
            <person name="Aranda M."/>
            <person name="Bell S.C."/>
            <person name="Webster N.S."/>
        </authorList>
    </citation>
    <scope>NUCLEOTIDE SEQUENCE</scope>
    <source>
        <strain evidence="11">SB0664_bin_43</strain>
    </source>
</reference>
<dbReference type="InterPro" id="IPR007387">
    <property type="entry name" value="TRAP_DctQ"/>
</dbReference>
<evidence type="ECO:0000256" key="1">
    <source>
        <dbReference type="ARBA" id="ARBA00004429"/>
    </source>
</evidence>
<keyword evidence="3" id="KW-1003">Cell membrane</keyword>
<organism evidence="11">
    <name type="scientific">Boseongicola sp. SB0664_bin_43</name>
    <dbReference type="NCBI Taxonomy" id="2604844"/>
    <lineage>
        <taxon>Bacteria</taxon>
        <taxon>Pseudomonadati</taxon>
        <taxon>Pseudomonadota</taxon>
        <taxon>Alphaproteobacteria</taxon>
        <taxon>Rhodobacterales</taxon>
        <taxon>Paracoccaceae</taxon>
        <taxon>Boseongicola</taxon>
    </lineage>
</organism>
<sequence>MRQIIVANEATGLLGPVVNAVDTTVRAACAATLWITFLAMLLPTFANAVLRYTTDASLNWSVEVVQLTFPWFIMAGAVLAAQHSRHIGVELLANLLSDRPARSLALVVQAFILVSCLAVIYVYLGFGQFEGGMEFAAGDVQFTSLGVPQSWSYLALLFGYALLGLTALATAYRLATGERVKSDDDLNSAS</sequence>
<evidence type="ECO:0000256" key="9">
    <source>
        <dbReference type="RuleBase" id="RU369079"/>
    </source>
</evidence>
<evidence type="ECO:0000256" key="7">
    <source>
        <dbReference type="ARBA" id="ARBA00023136"/>
    </source>
</evidence>
<keyword evidence="5 9" id="KW-0812">Transmembrane</keyword>
<dbReference type="EMBL" id="VXRY01000378">
    <property type="protein sequence ID" value="MXY34306.1"/>
    <property type="molecule type" value="Genomic_DNA"/>
</dbReference>
<comment type="subunit">
    <text evidence="9">The complex comprises the extracytoplasmic solute receptor protein and the two transmembrane proteins.</text>
</comment>
<dbReference type="InterPro" id="IPR055348">
    <property type="entry name" value="DctQ"/>
</dbReference>
<evidence type="ECO:0000313" key="11">
    <source>
        <dbReference type="EMBL" id="MXY34306.1"/>
    </source>
</evidence>
<comment type="function">
    <text evidence="9">Part of the tripartite ATP-independent periplasmic (TRAP) transport system.</text>
</comment>
<evidence type="ECO:0000259" key="10">
    <source>
        <dbReference type="Pfam" id="PF04290"/>
    </source>
</evidence>
<keyword evidence="2 9" id="KW-0813">Transport</keyword>
<keyword evidence="7 9" id="KW-0472">Membrane</keyword>
<feature type="transmembrane region" description="Helical" evidence="9">
    <location>
        <begin position="33"/>
        <end position="52"/>
    </location>
</feature>
<name>A0A6B0Y5B2_9RHOB</name>
<dbReference type="AlphaFoldDB" id="A0A6B0Y5B2"/>
<keyword evidence="6 9" id="KW-1133">Transmembrane helix</keyword>
<comment type="similarity">
    <text evidence="8 9">Belongs to the TRAP transporter small permease family.</text>
</comment>
<proteinExistence type="inferred from homology"/>
<comment type="caution">
    <text evidence="11">The sequence shown here is derived from an EMBL/GenBank/DDBJ whole genome shotgun (WGS) entry which is preliminary data.</text>
</comment>
<dbReference type="GO" id="GO:0022857">
    <property type="term" value="F:transmembrane transporter activity"/>
    <property type="evidence" value="ECO:0007669"/>
    <property type="project" value="UniProtKB-UniRule"/>
</dbReference>
<dbReference type="Pfam" id="PF04290">
    <property type="entry name" value="DctQ"/>
    <property type="match status" value="1"/>
</dbReference>
<keyword evidence="4 9" id="KW-0997">Cell inner membrane</keyword>
<dbReference type="PANTHER" id="PTHR35011:SF2">
    <property type="entry name" value="2,3-DIKETO-L-GULONATE TRAP TRANSPORTER SMALL PERMEASE PROTEIN YIAM"/>
    <property type="match status" value="1"/>
</dbReference>
<evidence type="ECO:0000256" key="6">
    <source>
        <dbReference type="ARBA" id="ARBA00022989"/>
    </source>
</evidence>
<protein>
    <recommendedName>
        <fullName evidence="9">TRAP transporter small permease protein</fullName>
    </recommendedName>
</protein>